<keyword evidence="4 12" id="KW-0808">Transferase</keyword>
<evidence type="ECO:0000256" key="1">
    <source>
        <dbReference type="ARBA" id="ARBA00005380"/>
    </source>
</evidence>
<keyword evidence="12" id="KW-0963">Cytoplasm</keyword>
<feature type="binding site" evidence="12">
    <location>
        <position position="249"/>
    </location>
    <ligand>
        <name>K(+)</name>
        <dbReference type="ChEBI" id="CHEBI:29103"/>
    </ligand>
</feature>
<keyword evidence="6 12" id="KW-0547">Nucleotide-binding</keyword>
<dbReference type="CDD" id="cd01174">
    <property type="entry name" value="ribokinase"/>
    <property type="match status" value="1"/>
</dbReference>
<dbReference type="PANTHER" id="PTHR10584:SF166">
    <property type="entry name" value="RIBOKINASE"/>
    <property type="match status" value="1"/>
</dbReference>
<dbReference type="EMBL" id="VSDO01000004">
    <property type="protein sequence ID" value="TYA11441.1"/>
    <property type="molecule type" value="Genomic_DNA"/>
</dbReference>
<dbReference type="PANTHER" id="PTHR10584">
    <property type="entry name" value="SUGAR KINASE"/>
    <property type="match status" value="1"/>
</dbReference>
<comment type="caution">
    <text evidence="12">Lacks conserved residue(s) required for the propagation of feature annotation.</text>
</comment>
<comment type="caution">
    <text evidence="14">The sequence shown here is derived from an EMBL/GenBank/DDBJ whole genome shotgun (WGS) entry which is preliminary data.</text>
</comment>
<evidence type="ECO:0000256" key="11">
    <source>
        <dbReference type="ARBA" id="ARBA00023277"/>
    </source>
</evidence>
<evidence type="ECO:0000256" key="10">
    <source>
        <dbReference type="ARBA" id="ARBA00022958"/>
    </source>
</evidence>
<feature type="binding site" evidence="12">
    <location>
        <position position="292"/>
    </location>
    <ligand>
        <name>K(+)</name>
        <dbReference type="ChEBI" id="CHEBI:29103"/>
    </ligand>
</feature>
<feature type="binding site" evidence="12">
    <location>
        <begin position="40"/>
        <end position="44"/>
    </location>
    <ligand>
        <name>substrate</name>
    </ligand>
</feature>
<dbReference type="InterPro" id="IPR002139">
    <property type="entry name" value="Ribo/fructo_kinase"/>
</dbReference>
<dbReference type="EC" id="2.7.1.15" evidence="2 12"/>
<comment type="function">
    <text evidence="12">Catalyzes the phosphorylation of ribose at O-5 in a reaction requiring ATP and magnesium. The resulting D-ribose-5-phosphate can then be used either for sythesis of nucleotides, histidine, and tryptophan, or as a component of the pentose phosphate pathway.</text>
</comment>
<evidence type="ECO:0000313" key="14">
    <source>
        <dbReference type="EMBL" id="TYA11441.1"/>
    </source>
</evidence>
<feature type="binding site" evidence="12">
    <location>
        <position position="253"/>
    </location>
    <ligand>
        <name>substrate</name>
    </ligand>
</feature>
<evidence type="ECO:0000256" key="4">
    <source>
        <dbReference type="ARBA" id="ARBA00022679"/>
    </source>
</evidence>
<dbReference type="GO" id="GO:0004747">
    <property type="term" value="F:ribokinase activity"/>
    <property type="evidence" value="ECO:0007669"/>
    <property type="project" value="UniProtKB-UniRule"/>
</dbReference>
<dbReference type="Proteomes" id="UP000325218">
    <property type="component" value="Unassembled WGS sequence"/>
</dbReference>
<evidence type="ECO:0000256" key="2">
    <source>
        <dbReference type="ARBA" id="ARBA00012035"/>
    </source>
</evidence>
<evidence type="ECO:0000256" key="8">
    <source>
        <dbReference type="ARBA" id="ARBA00022840"/>
    </source>
</evidence>
<comment type="similarity">
    <text evidence="12">Belongs to the carbohydrate kinase PfkB family. Ribokinase subfamily.</text>
</comment>
<feature type="binding site" evidence="12">
    <location>
        <position position="185"/>
    </location>
    <ligand>
        <name>ATP</name>
        <dbReference type="ChEBI" id="CHEBI:30616"/>
    </ligand>
</feature>
<feature type="binding site" evidence="12">
    <location>
        <position position="283"/>
    </location>
    <ligand>
        <name>K(+)</name>
        <dbReference type="ChEBI" id="CHEBI:29103"/>
    </ligand>
</feature>
<comment type="catalytic activity">
    <reaction evidence="12">
        <text>D-ribose + ATP = D-ribose 5-phosphate + ADP + H(+)</text>
        <dbReference type="Rhea" id="RHEA:13697"/>
        <dbReference type="ChEBI" id="CHEBI:15378"/>
        <dbReference type="ChEBI" id="CHEBI:30616"/>
        <dbReference type="ChEBI" id="CHEBI:47013"/>
        <dbReference type="ChEBI" id="CHEBI:78346"/>
        <dbReference type="ChEBI" id="CHEBI:456216"/>
        <dbReference type="EC" id="2.7.1.15"/>
    </reaction>
</comment>
<dbReference type="NCBIfam" id="TIGR02152">
    <property type="entry name" value="D_ribokin_bact"/>
    <property type="match status" value="1"/>
</dbReference>
<comment type="pathway">
    <text evidence="12">Carbohydrate metabolism; D-ribose degradation; D-ribose 5-phosphate from beta-D-ribopyranose: step 2/2.</text>
</comment>
<dbReference type="Gene3D" id="3.40.1190.20">
    <property type="match status" value="1"/>
</dbReference>
<keyword evidence="7 12" id="KW-0418">Kinase</keyword>
<feature type="binding site" evidence="12">
    <location>
        <position position="288"/>
    </location>
    <ligand>
        <name>K(+)</name>
        <dbReference type="ChEBI" id="CHEBI:29103"/>
    </ligand>
</feature>
<comment type="similarity">
    <text evidence="1">Belongs to the carbohydrate kinase pfkB family.</text>
</comment>
<protein>
    <recommendedName>
        <fullName evidence="3 12">Ribokinase</fullName>
        <shortName evidence="12">RK</shortName>
        <ecNumber evidence="2 12">2.7.1.15</ecNumber>
    </recommendedName>
</protein>
<keyword evidence="9 12" id="KW-0460">Magnesium</keyword>
<feature type="binding site" evidence="12">
    <location>
        <position position="141"/>
    </location>
    <ligand>
        <name>substrate</name>
    </ligand>
</feature>
<accession>A0A5D0CNH1</accession>
<dbReference type="RefSeq" id="WP_148455277.1">
    <property type="nucleotide sequence ID" value="NZ_VSDO01000004.1"/>
</dbReference>
<feature type="domain" description="Carbohydrate kinase PfkB" evidence="13">
    <location>
        <begin position="4"/>
        <end position="295"/>
    </location>
</feature>
<feature type="binding site" evidence="12">
    <location>
        <begin position="221"/>
        <end position="226"/>
    </location>
    <ligand>
        <name>ATP</name>
        <dbReference type="ChEBI" id="CHEBI:30616"/>
    </ligand>
</feature>
<feature type="binding site" evidence="12">
    <location>
        <position position="277"/>
    </location>
    <ligand>
        <name>ATP</name>
        <dbReference type="ChEBI" id="CHEBI:30616"/>
    </ligand>
</feature>
<keyword evidence="15" id="KW-1185">Reference proteome</keyword>
<reference evidence="14 15" key="1">
    <citation type="submission" date="2019-08" db="EMBL/GenBank/DDBJ databases">
        <title>Genome sequencing of Paenibacillus faecis DSM 23593(T).</title>
        <authorList>
            <person name="Kook J.-K."/>
            <person name="Park S.-N."/>
            <person name="Lim Y.K."/>
        </authorList>
    </citation>
    <scope>NUCLEOTIDE SEQUENCE [LARGE SCALE GENOMIC DNA]</scope>
    <source>
        <strain evidence="14 15">DSM 23593</strain>
    </source>
</reference>
<dbReference type="AlphaFoldDB" id="A0A5D0CNH1"/>
<dbReference type="SUPFAM" id="SSF53613">
    <property type="entry name" value="Ribokinase-like"/>
    <property type="match status" value="1"/>
</dbReference>
<comment type="subcellular location">
    <subcellularLocation>
        <location evidence="12">Cytoplasm</location>
    </subcellularLocation>
</comment>
<dbReference type="GO" id="GO:0005524">
    <property type="term" value="F:ATP binding"/>
    <property type="evidence" value="ECO:0007669"/>
    <property type="project" value="UniProtKB-UniRule"/>
</dbReference>
<feature type="binding site" evidence="12">
    <location>
        <position position="247"/>
    </location>
    <ligand>
        <name>K(+)</name>
        <dbReference type="ChEBI" id="CHEBI:29103"/>
    </ligand>
</feature>
<dbReference type="InterPro" id="IPR002173">
    <property type="entry name" value="Carboh/pur_kinase_PfkB_CS"/>
</dbReference>
<dbReference type="InterPro" id="IPR011611">
    <property type="entry name" value="PfkB_dom"/>
</dbReference>
<feature type="binding site" evidence="12">
    <location>
        <begin position="12"/>
        <end position="14"/>
    </location>
    <ligand>
        <name>substrate</name>
    </ligand>
</feature>
<dbReference type="PROSITE" id="PS00584">
    <property type="entry name" value="PFKB_KINASES_2"/>
    <property type="match status" value="1"/>
</dbReference>
<feature type="binding site" evidence="12">
    <location>
        <position position="286"/>
    </location>
    <ligand>
        <name>K(+)</name>
        <dbReference type="ChEBI" id="CHEBI:29103"/>
    </ligand>
</feature>
<dbReference type="Pfam" id="PF00294">
    <property type="entry name" value="PfkB"/>
    <property type="match status" value="1"/>
</dbReference>
<gene>
    <name evidence="12 14" type="primary">rbsK</name>
    <name evidence="14" type="ORF">FRY98_20060</name>
</gene>
<keyword evidence="5 12" id="KW-0479">Metal-binding</keyword>
<evidence type="ECO:0000256" key="12">
    <source>
        <dbReference type="HAMAP-Rule" id="MF_01987"/>
    </source>
</evidence>
<comment type="activity regulation">
    <text evidence="12">Activated by a monovalent cation that binds near, but not in, the active site. The most likely occupant of the site in vivo is potassium. Ion binding induces a conformational change that may alter substrate affinity.</text>
</comment>
<comment type="subunit">
    <text evidence="12">Homodimer.</text>
</comment>
<dbReference type="GO" id="GO:0005829">
    <property type="term" value="C:cytosol"/>
    <property type="evidence" value="ECO:0007669"/>
    <property type="project" value="TreeGrafter"/>
</dbReference>
<organism evidence="14 15">
    <name type="scientific">Paenibacillus faecis</name>
    <dbReference type="NCBI Taxonomy" id="862114"/>
    <lineage>
        <taxon>Bacteria</taxon>
        <taxon>Bacillati</taxon>
        <taxon>Bacillota</taxon>
        <taxon>Bacilli</taxon>
        <taxon>Bacillales</taxon>
        <taxon>Paenibacillaceae</taxon>
        <taxon>Paenibacillus</taxon>
    </lineage>
</organism>
<dbReference type="OrthoDB" id="9775849at2"/>
<sequence>MSSEIVVIGSLNMDMVVQVTRRPERGETLMGSGFFTSPGGKGANQAYAAGKLGASVAMIGRVGNDVFADQLIQNLRQAGVDTSCIGRVEGESTGVALINVDQEGDNSIVVAPGANYRVTPDYVRQHEAAIAGAKLVMVQLEIPQESIVEAVAIAGEHGVPVMLDPAPARPLPDDLLAKVRYIVPNESEIAMLTGVEVSDEPSARRASAVLRDKGIGTVFSKLGGKGVVVTDADQSFTLPGYKVEAVDTTAAGDAFAGALATALVAGKDLREATAFANAVGALTVTRAGAQSSMPDLAEAEAFMKVAEHH</sequence>
<keyword evidence="11 12" id="KW-0119">Carbohydrate metabolism</keyword>
<name>A0A5D0CNH1_9BACL</name>
<dbReference type="GO" id="GO:0019303">
    <property type="term" value="P:D-ribose catabolic process"/>
    <property type="evidence" value="ECO:0007669"/>
    <property type="project" value="UniProtKB-UniRule"/>
</dbReference>
<evidence type="ECO:0000313" key="15">
    <source>
        <dbReference type="Proteomes" id="UP000325218"/>
    </source>
</evidence>
<evidence type="ECO:0000256" key="7">
    <source>
        <dbReference type="ARBA" id="ARBA00022777"/>
    </source>
</evidence>
<proteinExistence type="inferred from homology"/>
<dbReference type="GO" id="GO:0046872">
    <property type="term" value="F:metal ion binding"/>
    <property type="evidence" value="ECO:0007669"/>
    <property type="project" value="UniProtKB-KW"/>
</dbReference>
<feature type="binding site" evidence="12">
    <location>
        <begin position="252"/>
        <end position="253"/>
    </location>
    <ligand>
        <name>ATP</name>
        <dbReference type="ChEBI" id="CHEBI:30616"/>
    </ligand>
</feature>
<evidence type="ECO:0000259" key="13">
    <source>
        <dbReference type="Pfam" id="PF00294"/>
    </source>
</evidence>
<dbReference type="UniPathway" id="UPA00916">
    <property type="reaction ID" value="UER00889"/>
</dbReference>
<evidence type="ECO:0000256" key="5">
    <source>
        <dbReference type="ARBA" id="ARBA00022723"/>
    </source>
</evidence>
<dbReference type="HAMAP" id="MF_01987">
    <property type="entry name" value="Ribokinase"/>
    <property type="match status" value="1"/>
</dbReference>
<dbReference type="InterPro" id="IPR011877">
    <property type="entry name" value="Ribokinase"/>
</dbReference>
<evidence type="ECO:0000256" key="6">
    <source>
        <dbReference type="ARBA" id="ARBA00022741"/>
    </source>
</evidence>
<comment type="cofactor">
    <cofactor evidence="12">
        <name>Mg(2+)</name>
        <dbReference type="ChEBI" id="CHEBI:18420"/>
    </cofactor>
    <text evidence="12">Requires a divalent cation, most likely magnesium in vivo, as an electrophilic catalyst to aid phosphoryl group transfer. It is the chelate of the metal and the nucleotide that is the actual substrate.</text>
</comment>
<dbReference type="PRINTS" id="PR00990">
    <property type="entry name" value="RIBOKINASE"/>
</dbReference>
<evidence type="ECO:0000256" key="3">
    <source>
        <dbReference type="ARBA" id="ARBA00016943"/>
    </source>
</evidence>
<feature type="active site" description="Proton acceptor" evidence="12">
    <location>
        <position position="253"/>
    </location>
</feature>
<keyword evidence="8 12" id="KW-0067">ATP-binding</keyword>
<dbReference type="InterPro" id="IPR029056">
    <property type="entry name" value="Ribokinase-like"/>
</dbReference>
<evidence type="ECO:0000256" key="9">
    <source>
        <dbReference type="ARBA" id="ARBA00022842"/>
    </source>
</evidence>
<keyword evidence="10 12" id="KW-0630">Potassium</keyword>